<reference evidence="1" key="1">
    <citation type="journal article" date="2015" name="Nature">
        <title>Complex archaea that bridge the gap between prokaryotes and eukaryotes.</title>
        <authorList>
            <person name="Spang A."/>
            <person name="Saw J.H."/>
            <person name="Jorgensen S.L."/>
            <person name="Zaremba-Niedzwiedzka K."/>
            <person name="Martijn J."/>
            <person name="Lind A.E."/>
            <person name="van Eijk R."/>
            <person name="Schleper C."/>
            <person name="Guy L."/>
            <person name="Ettema T.J."/>
        </authorList>
    </citation>
    <scope>NUCLEOTIDE SEQUENCE</scope>
</reference>
<comment type="caution">
    <text evidence="1">The sequence shown here is derived from an EMBL/GenBank/DDBJ whole genome shotgun (WGS) entry which is preliminary data.</text>
</comment>
<organism evidence="1">
    <name type="scientific">marine sediment metagenome</name>
    <dbReference type="NCBI Taxonomy" id="412755"/>
    <lineage>
        <taxon>unclassified sequences</taxon>
        <taxon>metagenomes</taxon>
        <taxon>ecological metagenomes</taxon>
    </lineage>
</organism>
<sequence length="253" mass="28232">MAISELVNTKHQTLKINPNAAVEYAKTQHLVNLRANEIAKAACDLPIFLARNTQNGSYTVSALTSFSAGQSLLVNNNQWQALYTPVCMQTQPLYLMTREANSSDYFIAIDDQSSAVNTQQGEALFDAKGNPSLFLSAQQKLLESDLKNDYQTYQFTQEVARLGLIKNIDIVLQFEQGETQTIQGLSTVDEDKLQTLNSDTVANLHKQGYLSVLNSMLISLFQLNALVKLHNQRPELMPLKQIKLELSRDAHAL</sequence>
<evidence type="ECO:0000313" key="1">
    <source>
        <dbReference type="EMBL" id="KKN19116.1"/>
    </source>
</evidence>
<dbReference type="AlphaFoldDB" id="A0A0F9R1C1"/>
<name>A0A0F9R1C1_9ZZZZ</name>
<gene>
    <name evidence="1" type="ORF">LCGC14_0949010</name>
</gene>
<proteinExistence type="predicted"/>
<protein>
    <recommendedName>
        <fullName evidence="2">SapC family protein</fullName>
    </recommendedName>
</protein>
<dbReference type="Pfam" id="PF07277">
    <property type="entry name" value="SapC"/>
    <property type="match status" value="1"/>
</dbReference>
<dbReference type="EMBL" id="LAZR01003365">
    <property type="protein sequence ID" value="KKN19116.1"/>
    <property type="molecule type" value="Genomic_DNA"/>
</dbReference>
<evidence type="ECO:0008006" key="2">
    <source>
        <dbReference type="Google" id="ProtNLM"/>
    </source>
</evidence>
<dbReference type="InterPro" id="IPR010836">
    <property type="entry name" value="SapC"/>
</dbReference>
<accession>A0A0F9R1C1</accession>